<dbReference type="GO" id="GO:0000398">
    <property type="term" value="P:mRNA splicing, via spliceosome"/>
    <property type="evidence" value="ECO:0007669"/>
    <property type="project" value="TreeGrafter"/>
</dbReference>
<evidence type="ECO:0000256" key="7">
    <source>
        <dbReference type="SAM" id="MobiDB-lite"/>
    </source>
</evidence>
<protein>
    <submittedName>
        <fullName evidence="9">Pre-mRNA-splicing factor cwc22</fullName>
    </submittedName>
</protein>
<reference evidence="9" key="1">
    <citation type="submission" date="2023-03" db="EMBL/GenBank/DDBJ databases">
        <title>Mating type loci evolution in Malassezia.</title>
        <authorList>
            <person name="Coelho M.A."/>
        </authorList>
    </citation>
    <scope>NUCLEOTIDE SEQUENCE</scope>
    <source>
        <strain evidence="9">CBS 11721</strain>
    </source>
</reference>
<dbReference type="SUPFAM" id="SSF52047">
    <property type="entry name" value="RNI-like"/>
    <property type="match status" value="1"/>
</dbReference>
<feature type="compositionally biased region" description="Low complexity" evidence="7">
    <location>
        <begin position="617"/>
        <end position="635"/>
    </location>
</feature>
<dbReference type="Pfam" id="PF02854">
    <property type="entry name" value="MIF4G"/>
    <property type="match status" value="1"/>
</dbReference>
<dbReference type="Gene3D" id="3.80.10.10">
    <property type="entry name" value="Ribonuclease Inhibitor"/>
    <property type="match status" value="1"/>
</dbReference>
<keyword evidence="5" id="KW-0508">mRNA splicing</keyword>
<sequence length="1020" mass="114736">MSVERAPKRVRASTADGGDVPPSTGAGLREALAKLAETRAGGAYVPPARLKALMAEVERADPGSVEYQRMSWEALRKSITGLVNKVAADNIKHIVPELFAGANLIRGRGLFCRAIMHAQEFSLQFTPVFAATAAIVNTKLPHVGELLVMRLVSQFRRAYRRSDKPKCHATLLFIAHLVNQKVAHELLALEILVLLLEQPTDDSVELAVAFMRETGAFLTEEAPKACQSVFDRFRAVLYEGKISVRVQYMIEVLAQTRKERFRDNPRVTPELDLVEDEDQITHEVGLDDELDLQEGLNIFKVDPDFVANEERYRQIKAEILGEDDESEEESEGEEDEPEDEVAAADRELEIQDRTETNLVNLRRTIYLTIMSSLDYEECVHKLLKLQVPPGLEIELCNMIIECCSQERTYSKFYGHIGERLCKLDRMWSGLYEQCFRNYYDTIHRYETGRLRNIARFFGSILAADGISWECFEVVHMNEDDTTSSSRIFIKILFAELQSLLGLREMAARFAAPQMQSAYANMFPMDNPRDTRFSINFFTSIGAGIVTEQMREYLKDLPRIMAEREALRKARGEETPRSGSYTPRSGSYTPRSGSYTPRSGSYTPRSGSYTPRSDRSYSRSPSRGRSYSRSLSPRGRIVNMSRVRGPTSALTEFLRRAAPRARLDMNASLDFDEDDDADEPVVAGMFSATRYTRTAPGVGPLCINCGRAEPQRPKRQHVPKKKRHAGIIEQRPIVPTLQSLCINTIVTYIDRLDRLGTIGQRNTDAISRAISKNRRLNNRTVHLFLDAQITRLALYDCSALDTDAYTAIAALAPNVEELYLQYCGQLDDAAIESWTKRLVKLRHLDLFGPFLVRRDAWLAFLETRGHALESFRIRESPRFDASCIEALVRFCPRLTRLTLAQIGPLNDAALQPLMQLQLHELDVSYPGVTAPGVPPFSLSNDGLRPVVSAHAGRLTLLNVARNAALTDSFADVLAQCTELRTLVLDETALSGEAYARIIRAAPQLESVSLSRCTGNVRRCAR</sequence>
<name>A0AAF0EQ76_9BASI</name>
<dbReference type="InterPro" id="IPR003890">
    <property type="entry name" value="MIF4G-like_typ-3"/>
</dbReference>
<comment type="subcellular location">
    <subcellularLocation>
        <location evidence="2">Nucleus</location>
    </subcellularLocation>
</comment>
<dbReference type="InterPro" id="IPR032675">
    <property type="entry name" value="LRR_dom_sf"/>
</dbReference>
<dbReference type="PANTHER" id="PTHR18034:SF3">
    <property type="entry name" value="PRE-MRNA-SPLICING FACTOR CWC22 HOMOLOG"/>
    <property type="match status" value="1"/>
</dbReference>
<proteinExistence type="inferred from homology"/>
<feature type="region of interest" description="Disordered" evidence="7">
    <location>
        <begin position="566"/>
        <end position="636"/>
    </location>
</feature>
<evidence type="ECO:0000313" key="9">
    <source>
        <dbReference type="EMBL" id="WFD34330.1"/>
    </source>
</evidence>
<dbReference type="InterPro" id="IPR016024">
    <property type="entry name" value="ARM-type_fold"/>
</dbReference>
<dbReference type="Gene3D" id="1.25.40.180">
    <property type="match status" value="1"/>
</dbReference>
<comment type="function">
    <text evidence="1">Involved in pre-mRNA splicing.</text>
</comment>
<dbReference type="InterPro" id="IPR050781">
    <property type="entry name" value="CWC22_splicing_factor"/>
</dbReference>
<evidence type="ECO:0000256" key="1">
    <source>
        <dbReference type="ARBA" id="ARBA00003777"/>
    </source>
</evidence>
<evidence type="ECO:0000256" key="6">
    <source>
        <dbReference type="ARBA" id="ARBA00023242"/>
    </source>
</evidence>
<comment type="similarity">
    <text evidence="3">Belongs to the CWC22 family.</text>
</comment>
<dbReference type="AlphaFoldDB" id="A0AAF0EQ76"/>
<keyword evidence="10" id="KW-1185">Reference proteome</keyword>
<evidence type="ECO:0000256" key="4">
    <source>
        <dbReference type="ARBA" id="ARBA00022664"/>
    </source>
</evidence>
<evidence type="ECO:0000313" key="10">
    <source>
        <dbReference type="Proteomes" id="UP001219933"/>
    </source>
</evidence>
<feature type="compositionally biased region" description="Acidic residues" evidence="7">
    <location>
        <begin position="320"/>
        <end position="342"/>
    </location>
</feature>
<feature type="region of interest" description="Disordered" evidence="7">
    <location>
        <begin position="318"/>
        <end position="342"/>
    </location>
</feature>
<dbReference type="Pfam" id="PF02847">
    <property type="entry name" value="MA3"/>
    <property type="match status" value="1"/>
</dbReference>
<keyword evidence="6" id="KW-0539">Nucleus</keyword>
<dbReference type="SMART" id="SM00544">
    <property type="entry name" value="MA3"/>
    <property type="match status" value="1"/>
</dbReference>
<dbReference type="GO" id="GO:0003723">
    <property type="term" value="F:RNA binding"/>
    <property type="evidence" value="ECO:0007669"/>
    <property type="project" value="InterPro"/>
</dbReference>
<evidence type="ECO:0000256" key="2">
    <source>
        <dbReference type="ARBA" id="ARBA00004123"/>
    </source>
</evidence>
<dbReference type="Proteomes" id="UP001219933">
    <property type="component" value="Chromosome 2"/>
</dbReference>
<dbReference type="EMBL" id="CP119878">
    <property type="protein sequence ID" value="WFD34330.1"/>
    <property type="molecule type" value="Genomic_DNA"/>
</dbReference>
<keyword evidence="4" id="KW-0507">mRNA processing</keyword>
<feature type="compositionally biased region" description="Polar residues" evidence="7">
    <location>
        <begin position="576"/>
        <end position="606"/>
    </location>
</feature>
<dbReference type="SUPFAM" id="SSF48371">
    <property type="entry name" value="ARM repeat"/>
    <property type="match status" value="1"/>
</dbReference>
<gene>
    <name evidence="9" type="primary">CWC22</name>
    <name evidence="9" type="ORF">MCUN1_001169</name>
</gene>
<feature type="domain" description="MI" evidence="8">
    <location>
        <begin position="360"/>
        <end position="476"/>
    </location>
</feature>
<feature type="region of interest" description="Disordered" evidence="7">
    <location>
        <begin position="1"/>
        <end position="24"/>
    </location>
</feature>
<dbReference type="PANTHER" id="PTHR18034">
    <property type="entry name" value="CELL CYCLE CONTROL PROTEIN CWF22-RELATED"/>
    <property type="match status" value="1"/>
</dbReference>
<accession>A0AAF0EQ76</accession>
<dbReference type="SMART" id="SM00543">
    <property type="entry name" value="MIF4G"/>
    <property type="match status" value="1"/>
</dbReference>
<dbReference type="GO" id="GO:0071013">
    <property type="term" value="C:catalytic step 2 spliceosome"/>
    <property type="evidence" value="ECO:0007669"/>
    <property type="project" value="TreeGrafter"/>
</dbReference>
<evidence type="ECO:0000256" key="3">
    <source>
        <dbReference type="ARBA" id="ARBA00006856"/>
    </source>
</evidence>
<evidence type="ECO:0000259" key="8">
    <source>
        <dbReference type="PROSITE" id="PS51366"/>
    </source>
</evidence>
<dbReference type="PROSITE" id="PS51366">
    <property type="entry name" value="MI"/>
    <property type="match status" value="1"/>
</dbReference>
<evidence type="ECO:0000256" key="5">
    <source>
        <dbReference type="ARBA" id="ARBA00023187"/>
    </source>
</evidence>
<feature type="compositionally biased region" description="Basic and acidic residues" evidence="7">
    <location>
        <begin position="566"/>
        <end position="575"/>
    </location>
</feature>
<dbReference type="InterPro" id="IPR003891">
    <property type="entry name" value="Initiation_fac_eIF4g_MI"/>
</dbReference>
<dbReference type="FunFam" id="1.25.40.180:FF:000004">
    <property type="entry name" value="pre-mRNA-splicing factor CWC22 homolog"/>
    <property type="match status" value="1"/>
</dbReference>
<organism evidence="9 10">
    <name type="scientific">Malassezia cuniculi</name>
    <dbReference type="NCBI Taxonomy" id="948313"/>
    <lineage>
        <taxon>Eukaryota</taxon>
        <taxon>Fungi</taxon>
        <taxon>Dikarya</taxon>
        <taxon>Basidiomycota</taxon>
        <taxon>Ustilaginomycotina</taxon>
        <taxon>Malasseziomycetes</taxon>
        <taxon>Malasseziales</taxon>
        <taxon>Malasseziaceae</taxon>
        <taxon>Malassezia</taxon>
    </lineage>
</organism>